<dbReference type="AlphaFoldDB" id="A0A024FZJ7"/>
<evidence type="ECO:0000313" key="2">
    <source>
        <dbReference type="Proteomes" id="UP000053237"/>
    </source>
</evidence>
<dbReference type="Proteomes" id="UP000053237">
    <property type="component" value="Unassembled WGS sequence"/>
</dbReference>
<sequence length="63" mass="7248">MAKQQMKIMHFALPTPRGDVIQHINRKISYYALRKVSEQLEKARCPMAAGAKPCSSTYITKYF</sequence>
<reference evidence="1 2" key="1">
    <citation type="submission" date="2012-05" db="EMBL/GenBank/DDBJ databases">
        <title>Recombination and specialization in a pathogen metapopulation.</title>
        <authorList>
            <person name="Gardiner A."/>
            <person name="Kemen E."/>
            <person name="Schultz-Larsen T."/>
            <person name="MacLean D."/>
            <person name="Van Oosterhout C."/>
            <person name="Jones J.D.G."/>
        </authorList>
    </citation>
    <scope>NUCLEOTIDE SEQUENCE [LARGE SCALE GENOMIC DNA]</scope>
    <source>
        <strain evidence="1 2">Ac Nc2</strain>
    </source>
</reference>
<dbReference type="InParanoid" id="A0A024FZJ7"/>
<name>A0A024FZJ7_9STRA</name>
<gene>
    <name evidence="1" type="ORF">BN9_006900</name>
</gene>
<evidence type="ECO:0000313" key="1">
    <source>
        <dbReference type="EMBL" id="CCI39906.1"/>
    </source>
</evidence>
<comment type="caution">
    <text evidence="1">The sequence shown here is derived from an EMBL/GenBank/DDBJ whole genome shotgun (WGS) entry which is preliminary data.</text>
</comment>
<keyword evidence="2" id="KW-1185">Reference proteome</keyword>
<proteinExistence type="predicted"/>
<dbReference type="EMBL" id="CAIX01000004">
    <property type="protein sequence ID" value="CCI39906.1"/>
    <property type="molecule type" value="Genomic_DNA"/>
</dbReference>
<dbReference type="OrthoDB" id="10640893at2759"/>
<protein>
    <submittedName>
        <fullName evidence="1">Uncharacterized protein</fullName>
    </submittedName>
</protein>
<accession>A0A024FZJ7</accession>
<organism evidence="1 2">
    <name type="scientific">Albugo candida</name>
    <dbReference type="NCBI Taxonomy" id="65357"/>
    <lineage>
        <taxon>Eukaryota</taxon>
        <taxon>Sar</taxon>
        <taxon>Stramenopiles</taxon>
        <taxon>Oomycota</taxon>
        <taxon>Peronosporomycetes</taxon>
        <taxon>Albuginales</taxon>
        <taxon>Albuginaceae</taxon>
        <taxon>Albugo</taxon>
    </lineage>
</organism>